<keyword evidence="2" id="KW-1185">Reference proteome</keyword>
<dbReference type="InterPro" id="IPR057180">
    <property type="entry name" value="DUF7858"/>
</dbReference>
<proteinExistence type="predicted"/>
<dbReference type="Proteomes" id="UP000663586">
    <property type="component" value="Chromosome"/>
</dbReference>
<dbReference type="EMBL" id="CP064786">
    <property type="protein sequence ID" value="QSG01313.1"/>
    <property type="molecule type" value="Genomic_DNA"/>
</dbReference>
<dbReference type="Pfam" id="PF25257">
    <property type="entry name" value="DUF7858"/>
    <property type="match status" value="1"/>
</dbReference>
<reference evidence="1" key="1">
    <citation type="submission" date="2020-11" db="EMBL/GenBank/DDBJ databases">
        <title>Carbohydrate-dependent, anaerobic sulfur respiration: A novel catabolism in halophilic archaea.</title>
        <authorList>
            <person name="Sorokin D.Y."/>
            <person name="Messina E."/>
            <person name="Smedile F."/>
            <person name="La Cono V."/>
            <person name="Hallsworth J.E."/>
            <person name="Yakimov M.M."/>
        </authorList>
    </citation>
    <scope>NUCLEOTIDE SEQUENCE</scope>
    <source>
        <strain evidence="1">AArc-S</strain>
    </source>
</reference>
<sequence length="173" mass="18312">MGTMLSEIADGIELTERQRDRGIATVDETAETLAEGLVEHADELPCQPATAAMVVNTYTAGRSVGDVAREAGVTPMTAAKTLHLLGVDGMSPLAPRARGIVRDWQRGEISRTDAETLVQASETEFALAAFIEAHEPIDGVTELTSAALAEHGDAAVDKRDRLAETMSGVGELR</sequence>
<protein>
    <submittedName>
        <fullName evidence="1">Uncharacterized protein</fullName>
    </submittedName>
</protein>
<evidence type="ECO:0000313" key="1">
    <source>
        <dbReference type="EMBL" id="QSG01313.1"/>
    </source>
</evidence>
<accession>A0A897MQP1</accession>
<name>A0A897MQP1_9EURY</name>
<evidence type="ECO:0000313" key="2">
    <source>
        <dbReference type="Proteomes" id="UP000663586"/>
    </source>
</evidence>
<dbReference type="KEGG" id="hara:AArcS_0073"/>
<gene>
    <name evidence="1" type="ORF">AArcS_0073</name>
</gene>
<organism evidence="1 2">
    <name type="scientific">Natranaeroarchaeum sulfidigenes</name>
    <dbReference type="NCBI Taxonomy" id="2784880"/>
    <lineage>
        <taxon>Archaea</taxon>
        <taxon>Methanobacteriati</taxon>
        <taxon>Methanobacteriota</taxon>
        <taxon>Stenosarchaea group</taxon>
        <taxon>Halobacteria</taxon>
        <taxon>Halobacteriales</taxon>
        <taxon>Natronoarchaeaceae</taxon>
        <taxon>Natranaeroarchaeum</taxon>
    </lineage>
</organism>
<dbReference type="AlphaFoldDB" id="A0A897MQP1"/>